<keyword evidence="2" id="KW-1185">Reference proteome</keyword>
<reference evidence="1 2" key="1">
    <citation type="submission" date="2013-11" db="EMBL/GenBank/DDBJ databases">
        <title>Draft genome of the bovine lungworm Dictyocaulus viviparus.</title>
        <authorList>
            <person name="Mitreva M."/>
        </authorList>
    </citation>
    <scope>NUCLEOTIDE SEQUENCE [LARGE SCALE GENOMIC DNA]</scope>
    <source>
        <strain evidence="1 2">HannoverDv2000</strain>
    </source>
</reference>
<evidence type="ECO:0000313" key="2">
    <source>
        <dbReference type="Proteomes" id="UP000053766"/>
    </source>
</evidence>
<organism evidence="1 2">
    <name type="scientific">Dictyocaulus viviparus</name>
    <name type="common">Bovine lungworm</name>
    <dbReference type="NCBI Taxonomy" id="29172"/>
    <lineage>
        <taxon>Eukaryota</taxon>
        <taxon>Metazoa</taxon>
        <taxon>Ecdysozoa</taxon>
        <taxon>Nematoda</taxon>
        <taxon>Chromadorea</taxon>
        <taxon>Rhabditida</taxon>
        <taxon>Rhabditina</taxon>
        <taxon>Rhabditomorpha</taxon>
        <taxon>Strongyloidea</taxon>
        <taxon>Metastrongylidae</taxon>
        <taxon>Dictyocaulus</taxon>
    </lineage>
</organism>
<dbReference type="Proteomes" id="UP000053766">
    <property type="component" value="Unassembled WGS sequence"/>
</dbReference>
<proteinExistence type="predicted"/>
<gene>
    <name evidence="1" type="ORF">DICVIV_09826</name>
</gene>
<reference evidence="2" key="2">
    <citation type="journal article" date="2016" name="Sci. Rep.">
        <title>Dictyocaulus viviparus genome, variome and transcriptome elucidate lungworm biology and support future intervention.</title>
        <authorList>
            <person name="McNulty S.N."/>
            <person name="Strube C."/>
            <person name="Rosa B.A."/>
            <person name="Martin J.C."/>
            <person name="Tyagi R."/>
            <person name="Choi Y.J."/>
            <person name="Wang Q."/>
            <person name="Hallsworth Pepin K."/>
            <person name="Zhang X."/>
            <person name="Ozersky P."/>
            <person name="Wilson R.K."/>
            <person name="Sternberg P.W."/>
            <person name="Gasser R.B."/>
            <person name="Mitreva M."/>
        </authorList>
    </citation>
    <scope>NUCLEOTIDE SEQUENCE [LARGE SCALE GENOMIC DNA]</scope>
    <source>
        <strain evidence="2">HannoverDv2000</strain>
    </source>
</reference>
<name>A0A0D8XHJ0_DICVI</name>
<protein>
    <submittedName>
        <fullName evidence="1">Uncharacterized protein</fullName>
    </submittedName>
</protein>
<accession>A0A0D8XHJ0</accession>
<dbReference type="EMBL" id="KN716495">
    <property type="protein sequence ID" value="KJH44150.1"/>
    <property type="molecule type" value="Genomic_DNA"/>
</dbReference>
<sequence>MDKLMCDESAVETLRDYPGDRHAKDVHSARIAESNAQRRSVFADPEELFHYLTLKLSLWPRLGRTSNHGHILLEQQQEKILSHY</sequence>
<dbReference type="AlphaFoldDB" id="A0A0D8XHJ0"/>
<evidence type="ECO:0000313" key="1">
    <source>
        <dbReference type="EMBL" id="KJH44150.1"/>
    </source>
</evidence>